<dbReference type="Gene3D" id="3.40.1550.10">
    <property type="entry name" value="CheC-like"/>
    <property type="match status" value="1"/>
</dbReference>
<evidence type="ECO:0000313" key="4">
    <source>
        <dbReference type="EMBL" id="MPM54049.1"/>
    </source>
</evidence>
<protein>
    <submittedName>
        <fullName evidence="4">Chemotaxis response regulator protein-glutamate methylesterase</fullName>
        <ecNumber evidence="4">3.1.1.61</ecNumber>
    </submittedName>
</protein>
<keyword evidence="4" id="KW-0378">Hydrolase</keyword>
<dbReference type="GO" id="GO:0008984">
    <property type="term" value="F:protein-glutamate methylesterase activity"/>
    <property type="evidence" value="ECO:0007669"/>
    <property type="project" value="UniProtKB-EC"/>
</dbReference>
<dbReference type="PANTHER" id="PTHR44591:SF23">
    <property type="entry name" value="CHEY SUBFAMILY"/>
    <property type="match status" value="1"/>
</dbReference>
<dbReference type="PROSITE" id="PS50110">
    <property type="entry name" value="RESPONSE_REGULATORY"/>
    <property type="match status" value="1"/>
</dbReference>
<proteinExistence type="predicted"/>
<dbReference type="SUPFAM" id="SSF52172">
    <property type="entry name" value="CheY-like"/>
    <property type="match status" value="1"/>
</dbReference>
<dbReference type="GO" id="GO:0000160">
    <property type="term" value="P:phosphorelay signal transduction system"/>
    <property type="evidence" value="ECO:0007669"/>
    <property type="project" value="InterPro"/>
</dbReference>
<evidence type="ECO:0000259" key="3">
    <source>
        <dbReference type="PROSITE" id="PS50110"/>
    </source>
</evidence>
<dbReference type="InterPro" id="IPR011006">
    <property type="entry name" value="CheY-like_superfamily"/>
</dbReference>
<dbReference type="Pfam" id="PF00072">
    <property type="entry name" value="Response_reg"/>
    <property type="match status" value="1"/>
</dbReference>
<organism evidence="4">
    <name type="scientific">bioreactor metagenome</name>
    <dbReference type="NCBI Taxonomy" id="1076179"/>
    <lineage>
        <taxon>unclassified sequences</taxon>
        <taxon>metagenomes</taxon>
        <taxon>ecological metagenomes</taxon>
    </lineage>
</organism>
<dbReference type="PANTHER" id="PTHR44591">
    <property type="entry name" value="STRESS RESPONSE REGULATOR PROTEIN 1"/>
    <property type="match status" value="1"/>
</dbReference>
<dbReference type="EMBL" id="VSSQ01014622">
    <property type="protein sequence ID" value="MPM54049.1"/>
    <property type="molecule type" value="Genomic_DNA"/>
</dbReference>
<keyword evidence="2" id="KW-0597">Phosphoprotein</keyword>
<evidence type="ECO:0000256" key="1">
    <source>
        <dbReference type="ARBA" id="ARBA00022500"/>
    </source>
</evidence>
<dbReference type="InterPro" id="IPR050595">
    <property type="entry name" value="Bact_response_regulator"/>
</dbReference>
<dbReference type="CDD" id="cd17906">
    <property type="entry name" value="CheX"/>
    <property type="match status" value="1"/>
</dbReference>
<dbReference type="EC" id="3.1.1.61" evidence="4"/>
<dbReference type="InterPro" id="IPR001789">
    <property type="entry name" value="Sig_transdc_resp-reg_receiver"/>
</dbReference>
<dbReference type="SUPFAM" id="SSF103039">
    <property type="entry name" value="CheC-like"/>
    <property type="match status" value="1"/>
</dbReference>
<feature type="domain" description="Response regulatory" evidence="3">
    <location>
        <begin position="10"/>
        <end position="125"/>
    </location>
</feature>
<dbReference type="GO" id="GO:0006935">
    <property type="term" value="P:chemotaxis"/>
    <property type="evidence" value="ECO:0007669"/>
    <property type="project" value="UniProtKB-KW"/>
</dbReference>
<keyword evidence="1" id="KW-0145">Chemotaxis</keyword>
<evidence type="ECO:0000256" key="2">
    <source>
        <dbReference type="ARBA" id="ARBA00022553"/>
    </source>
</evidence>
<sequence>MKGYDTTMPKVLVVDDSPFSRNIIADALTEGGFEVVGETSCLEEAVGEFRKVRPDIVTMDMVMPGADGLECVRALRIEDPNLKVIIVSSMKDDDLVKEAKKLNVAGYVQKPIDTDELLAVVRAAIAPDETFAELDKIYLDVFQDAFSGGMTMVAKAVTTFSDEQIDERNYTSQGVAIVIGIVGRYSGRMLFDLSFDSASEPTKGALKREPKSADEVLAMVAEFANIFGGNACSVLNKKIKELRLRVTPPSVFYGGSPEITTPNIQKKAIHADTPYGRMYLNVGFKQGAEAWM</sequence>
<dbReference type="InterPro" id="IPR028051">
    <property type="entry name" value="CheX-like_dom"/>
</dbReference>
<comment type="caution">
    <text evidence="4">The sequence shown here is derived from an EMBL/GenBank/DDBJ whole genome shotgun (WGS) entry which is preliminary data.</text>
</comment>
<dbReference type="InterPro" id="IPR028976">
    <property type="entry name" value="CheC-like_sf"/>
</dbReference>
<name>A0A645ALM2_9ZZZZ</name>
<dbReference type="Gene3D" id="3.40.50.2300">
    <property type="match status" value="1"/>
</dbReference>
<accession>A0A645ALM2</accession>
<dbReference type="Pfam" id="PF13690">
    <property type="entry name" value="CheX"/>
    <property type="match status" value="1"/>
</dbReference>
<dbReference type="AlphaFoldDB" id="A0A645ALM2"/>
<reference evidence="4" key="1">
    <citation type="submission" date="2019-08" db="EMBL/GenBank/DDBJ databases">
        <authorList>
            <person name="Kucharzyk K."/>
            <person name="Murdoch R.W."/>
            <person name="Higgins S."/>
            <person name="Loffler F."/>
        </authorList>
    </citation>
    <scope>NUCLEOTIDE SEQUENCE</scope>
</reference>
<dbReference type="SMART" id="SM00448">
    <property type="entry name" value="REC"/>
    <property type="match status" value="1"/>
</dbReference>
<gene>
    <name evidence="4" type="primary">cheB_54</name>
    <name evidence="4" type="ORF">SDC9_100822</name>
</gene>